<comment type="caution">
    <text evidence="3">The sequence shown here is derived from an EMBL/GenBank/DDBJ whole genome shotgun (WGS) entry which is preliminary data.</text>
</comment>
<evidence type="ECO:0000256" key="2">
    <source>
        <dbReference type="SAM" id="MobiDB-lite"/>
    </source>
</evidence>
<gene>
    <name evidence="3" type="ORF">GC098_18675</name>
</gene>
<keyword evidence="1" id="KW-0175">Coiled coil</keyword>
<keyword evidence="4" id="KW-1185">Reference proteome</keyword>
<organism evidence="3 4">
    <name type="scientific">Paenibacillus phytorum</name>
    <dbReference type="NCBI Taxonomy" id="2654977"/>
    <lineage>
        <taxon>Bacteria</taxon>
        <taxon>Bacillati</taxon>
        <taxon>Bacillota</taxon>
        <taxon>Bacilli</taxon>
        <taxon>Bacillales</taxon>
        <taxon>Paenibacillaceae</taxon>
        <taxon>Paenibacillus</taxon>
    </lineage>
</organism>
<sequence>MATDNTTYGVKVSSETKDKINSMIVASGLSSKEWFERLLALYELQVYKQQEGSLKYLSDIETLQDHTKRIDEIFTSLIKKVIEDNKQYTVEIEKVNLEMNQVVDRLELESKQQQSELSELMHKISESNKEVHQLKEMRRVQEENIQHLREDNARLININASYDLNEIEQLYSQLADVKKDLELSQLRHEKEILVLKDQHNQEIIKLMSKKSSPSDKKLERLSKKAALESSPTQIGTSLEQLEIHNTLISES</sequence>
<evidence type="ECO:0000256" key="1">
    <source>
        <dbReference type="SAM" id="Coils"/>
    </source>
</evidence>
<reference evidence="3 4" key="1">
    <citation type="submission" date="2019-10" db="EMBL/GenBank/DDBJ databases">
        <title>Description of Paenibacillus terrestris sp. nov.</title>
        <authorList>
            <person name="Carlier A."/>
            <person name="Qi S."/>
        </authorList>
    </citation>
    <scope>NUCLEOTIDE SEQUENCE [LARGE SCALE GENOMIC DNA]</scope>
    <source>
        <strain evidence="3 4">LMG 31458</strain>
    </source>
</reference>
<dbReference type="RefSeq" id="WP_171644832.1">
    <property type="nucleotide sequence ID" value="NZ_WHOA01000125.1"/>
</dbReference>
<feature type="coiled-coil region" evidence="1">
    <location>
        <begin position="78"/>
        <end position="187"/>
    </location>
</feature>
<feature type="region of interest" description="Disordered" evidence="2">
    <location>
        <begin position="209"/>
        <end position="234"/>
    </location>
</feature>
<evidence type="ECO:0000313" key="3">
    <source>
        <dbReference type="EMBL" id="NOU73422.1"/>
    </source>
</evidence>
<name>A0ABX1XXX8_9BACL</name>
<dbReference type="Proteomes" id="UP000616779">
    <property type="component" value="Unassembled WGS sequence"/>
</dbReference>
<accession>A0ABX1XXX8</accession>
<proteinExistence type="predicted"/>
<evidence type="ECO:0000313" key="4">
    <source>
        <dbReference type="Proteomes" id="UP000616779"/>
    </source>
</evidence>
<feature type="compositionally biased region" description="Basic and acidic residues" evidence="2">
    <location>
        <begin position="212"/>
        <end position="226"/>
    </location>
</feature>
<protein>
    <submittedName>
        <fullName evidence="3">Uncharacterized protein</fullName>
    </submittedName>
</protein>
<dbReference type="EMBL" id="WHOA01000125">
    <property type="protein sequence ID" value="NOU73422.1"/>
    <property type="molecule type" value="Genomic_DNA"/>
</dbReference>